<evidence type="ECO:0000256" key="1">
    <source>
        <dbReference type="SAM" id="SignalP"/>
    </source>
</evidence>
<keyword evidence="4" id="KW-1185">Reference proteome</keyword>
<dbReference type="Proteomes" id="UP000325313">
    <property type="component" value="Unassembled WGS sequence"/>
</dbReference>
<sequence length="149" mass="17172">MHLTGPFILWTLVSLSMILAAPPENQLLLHETQDCTGKVYLAKGNQPCKNNCGSYLFFINRTCWECNKTHQEPAESCVRCSKPALDHTWHHQDCSKPHGATITVQEEMPPCTKCQRRFWAQREKMECRNCHTINNSMTSWRSLCNECSK</sequence>
<feature type="chain" id="PRO_5036137007" evidence="1">
    <location>
        <begin position="21"/>
        <end position="149"/>
    </location>
</feature>
<accession>A0A5B0LQ65</accession>
<protein>
    <submittedName>
        <fullName evidence="2">Uncharacterized protein</fullName>
    </submittedName>
</protein>
<name>A0A5B0LQ65_PUCGR</name>
<evidence type="ECO:0000313" key="4">
    <source>
        <dbReference type="Proteomes" id="UP000324748"/>
    </source>
</evidence>
<dbReference type="EMBL" id="VDEP01000440">
    <property type="protein sequence ID" value="KAA1081888.1"/>
    <property type="molecule type" value="Genomic_DNA"/>
</dbReference>
<dbReference type="OrthoDB" id="2507872at2759"/>
<evidence type="ECO:0000313" key="3">
    <source>
        <dbReference type="EMBL" id="KAA1081888.1"/>
    </source>
</evidence>
<evidence type="ECO:0000313" key="2">
    <source>
        <dbReference type="EMBL" id="KAA1066505.1"/>
    </source>
</evidence>
<feature type="signal peptide" evidence="1">
    <location>
        <begin position="1"/>
        <end position="20"/>
    </location>
</feature>
<reference evidence="4 5" key="1">
    <citation type="submission" date="2019-05" db="EMBL/GenBank/DDBJ databases">
        <title>Emergence of the Ug99 lineage of the wheat stem rust pathogen through somatic hybridization.</title>
        <authorList>
            <person name="Li F."/>
            <person name="Upadhyaya N.M."/>
            <person name="Sperschneider J."/>
            <person name="Matny O."/>
            <person name="Nguyen-Phuc H."/>
            <person name="Mago R."/>
            <person name="Raley C."/>
            <person name="Miller M.E."/>
            <person name="Silverstein K.A.T."/>
            <person name="Henningsen E."/>
            <person name="Hirsch C.D."/>
            <person name="Visser B."/>
            <person name="Pretorius Z.A."/>
            <person name="Steffenson B.J."/>
            <person name="Schwessinger B."/>
            <person name="Dodds P.N."/>
            <person name="Figueroa M."/>
        </authorList>
    </citation>
    <scope>NUCLEOTIDE SEQUENCE [LARGE SCALE GENOMIC DNA]</scope>
    <source>
        <strain evidence="2">21-0</strain>
        <strain evidence="3 5">Ug99</strain>
    </source>
</reference>
<dbReference type="EMBL" id="VSWC01000196">
    <property type="protein sequence ID" value="KAA1066505.1"/>
    <property type="molecule type" value="Genomic_DNA"/>
</dbReference>
<proteinExistence type="predicted"/>
<organism evidence="2 4">
    <name type="scientific">Puccinia graminis f. sp. tritici</name>
    <dbReference type="NCBI Taxonomy" id="56615"/>
    <lineage>
        <taxon>Eukaryota</taxon>
        <taxon>Fungi</taxon>
        <taxon>Dikarya</taxon>
        <taxon>Basidiomycota</taxon>
        <taxon>Pucciniomycotina</taxon>
        <taxon>Pucciniomycetes</taxon>
        <taxon>Pucciniales</taxon>
        <taxon>Pucciniaceae</taxon>
        <taxon>Puccinia</taxon>
    </lineage>
</organism>
<dbReference type="AlphaFoldDB" id="A0A5B0LQ65"/>
<keyword evidence="1" id="KW-0732">Signal</keyword>
<comment type="caution">
    <text evidence="2">The sequence shown here is derived from an EMBL/GenBank/DDBJ whole genome shotgun (WGS) entry which is preliminary data.</text>
</comment>
<dbReference type="Proteomes" id="UP000324748">
    <property type="component" value="Unassembled WGS sequence"/>
</dbReference>
<evidence type="ECO:0000313" key="5">
    <source>
        <dbReference type="Proteomes" id="UP000325313"/>
    </source>
</evidence>
<gene>
    <name evidence="2" type="ORF">PGT21_031821</name>
    <name evidence="3" type="ORF">PGTUg99_026686</name>
</gene>